<proteinExistence type="predicted"/>
<dbReference type="AlphaFoldDB" id="A0A0F9RBG9"/>
<gene>
    <name evidence="1" type="ORF">LCGC14_0614590</name>
</gene>
<accession>A0A0F9RBG9</accession>
<comment type="caution">
    <text evidence="1">The sequence shown here is derived from an EMBL/GenBank/DDBJ whole genome shotgun (WGS) entry which is preliminary data.</text>
</comment>
<protein>
    <submittedName>
        <fullName evidence="1">Uncharacterized protein</fullName>
    </submittedName>
</protein>
<dbReference type="EMBL" id="LAZR01001027">
    <property type="protein sequence ID" value="KKN52239.1"/>
    <property type="molecule type" value="Genomic_DNA"/>
</dbReference>
<name>A0A0F9RBG9_9ZZZZ</name>
<evidence type="ECO:0000313" key="1">
    <source>
        <dbReference type="EMBL" id="KKN52239.1"/>
    </source>
</evidence>
<organism evidence="1">
    <name type="scientific">marine sediment metagenome</name>
    <dbReference type="NCBI Taxonomy" id="412755"/>
    <lineage>
        <taxon>unclassified sequences</taxon>
        <taxon>metagenomes</taxon>
        <taxon>ecological metagenomes</taxon>
    </lineage>
</organism>
<sequence length="297" mass="33304">MASSTTHATTMPTLPASTMPMLPRVLPSLVTWACMHVSCQMTTASIMPLSPCNNRATYHTVVHACNNHASCYNYYTVVLRDASLNAATHPPGVPPTPDAGRQIHHMVPVYQNRAEFFEIFWGKLTHRRVQSMTDWLDRSEIKEETMSATIEDVESALEEIADKSSASRPLAKKHKKPKRILDLPKSLKVGGHRVKIIHPYDFPEGAGAIADYDQATNQIRIGCISHDGRYISKSYAFICFLHELLHAIDETSSHHIFIDHEDALDAVSEGLYQVLVDNKSIRDLLHTMGRVPRVKKK</sequence>
<reference evidence="1" key="1">
    <citation type="journal article" date="2015" name="Nature">
        <title>Complex archaea that bridge the gap between prokaryotes and eukaryotes.</title>
        <authorList>
            <person name="Spang A."/>
            <person name="Saw J.H."/>
            <person name="Jorgensen S.L."/>
            <person name="Zaremba-Niedzwiedzka K."/>
            <person name="Martijn J."/>
            <person name="Lind A.E."/>
            <person name="van Eijk R."/>
            <person name="Schleper C."/>
            <person name="Guy L."/>
            <person name="Ettema T.J."/>
        </authorList>
    </citation>
    <scope>NUCLEOTIDE SEQUENCE</scope>
</reference>